<keyword evidence="4" id="KW-0145">Chemotaxis</keyword>
<evidence type="ECO:0000256" key="9">
    <source>
        <dbReference type="ARBA" id="ARBA00022840"/>
    </source>
</evidence>
<dbReference type="GO" id="GO:0000155">
    <property type="term" value="F:phosphorelay sensor kinase activity"/>
    <property type="evidence" value="ECO:0007669"/>
    <property type="project" value="InterPro"/>
</dbReference>
<dbReference type="GO" id="GO:0006935">
    <property type="term" value="P:chemotaxis"/>
    <property type="evidence" value="ECO:0007669"/>
    <property type="project" value="UniProtKB-KW"/>
</dbReference>
<dbReference type="InterPro" id="IPR036097">
    <property type="entry name" value="HisK_dim/P_sf"/>
</dbReference>
<dbReference type="GO" id="GO:0005737">
    <property type="term" value="C:cytoplasm"/>
    <property type="evidence" value="ECO:0007669"/>
    <property type="project" value="InterPro"/>
</dbReference>
<evidence type="ECO:0000256" key="5">
    <source>
        <dbReference type="ARBA" id="ARBA00022553"/>
    </source>
</evidence>
<sequence length="799" mass="88126">MGTEQLIREFLAEAEEHFLTLEPNLLRLEKDPSNRELINEIFLTTHSMKGTAAYVGLAHISNFTHALESLLEPLRQGRAHPSPALIDILLHGVDMLKDLVQHVAQGKTPPDTSEIVAQLNAWQQDLAQQTQGAPSQSVTSSGAIPEASAHAPDRQVDLHGLLLEREDCEIFVEISRQQLELMRLTLEHLRAGLQEVPLDTERLRQQLAAIVKAFRKIQSSAAMLKVKQLDAALAEHAREFVTLETADSLLTTEEIHTIARMLQRLEAIIASVSASSPEEPSSPPLPPPEDTVSLSRAVEWSRGRYTLRVEAERVDYLLNLVGELVISRARLVQIGRELKTLYEDLRTGDLIWRQGSALQRKKEARLFKQVKESLDETTVELGRLTNQMQEATMHIRMVPISQVVSHFPRMVRDLARQAGKEVEIVISGADTELDKTMIDMIGDPLIHLIRNAIDHGIETPDERVKRGKARQGTIKLSASYEGNQVMIAVQDDGQGLDLERIKQKAVQQGVIRARDAETLSEREAMALIFASGLSTVESVSSLSGRGVGLNVVKRYLEKLSGAIELESIVGKGCAFLIKLPLTLAIIPALMVRVGAELFAIPLMAVEEAIRFGPHDIHTIEAQQVMRLRDRMIPVFDLADLLGRPVCGSSQSGDEAGTTPMHFSEAEGQTDEQAEKYYGVIVSDGVREIGVRVDALCGEGDIVIKSLRHDLLAVEGISGASIRGDGQVSLVIDTASLITLAITRVKQQHRARSEGDRPFEIGRDEHHTFEVTEDDPRSESEAEGSCSDPCGWSASRSARL</sequence>
<feature type="region of interest" description="Disordered" evidence="13">
    <location>
        <begin position="748"/>
        <end position="799"/>
    </location>
</feature>
<feature type="region of interest" description="Disordered" evidence="13">
    <location>
        <begin position="649"/>
        <end position="668"/>
    </location>
</feature>
<dbReference type="SUPFAM" id="SSF50341">
    <property type="entry name" value="CheW-like"/>
    <property type="match status" value="1"/>
</dbReference>
<evidence type="ECO:0000259" key="16">
    <source>
        <dbReference type="PROSITE" id="PS50894"/>
    </source>
</evidence>
<dbReference type="Gene3D" id="1.10.287.560">
    <property type="entry name" value="Histidine kinase CheA-like, homodimeric domain"/>
    <property type="match status" value="1"/>
</dbReference>
<dbReference type="SMART" id="SM00073">
    <property type="entry name" value="HPT"/>
    <property type="match status" value="1"/>
</dbReference>
<dbReference type="Gene3D" id="3.30.565.10">
    <property type="entry name" value="Histidine kinase-like ATPase, C-terminal domain"/>
    <property type="match status" value="1"/>
</dbReference>
<protein>
    <recommendedName>
        <fullName evidence="3">Chemotaxis protein CheA</fullName>
        <ecNumber evidence="2">2.7.13.3</ecNumber>
    </recommendedName>
</protein>
<keyword evidence="7" id="KW-0547">Nucleotide-binding</keyword>
<dbReference type="Pfam" id="PF01584">
    <property type="entry name" value="CheW"/>
    <property type="match status" value="1"/>
</dbReference>
<feature type="compositionally biased region" description="Basic and acidic residues" evidence="13">
    <location>
        <begin position="750"/>
        <end position="779"/>
    </location>
</feature>
<evidence type="ECO:0000256" key="10">
    <source>
        <dbReference type="ARBA" id="ARBA00023012"/>
    </source>
</evidence>
<evidence type="ECO:0000256" key="2">
    <source>
        <dbReference type="ARBA" id="ARBA00012438"/>
    </source>
</evidence>
<dbReference type="PANTHER" id="PTHR43395">
    <property type="entry name" value="SENSOR HISTIDINE KINASE CHEA"/>
    <property type="match status" value="1"/>
</dbReference>
<dbReference type="eggNOG" id="COG0643">
    <property type="taxonomic scope" value="Bacteria"/>
</dbReference>
<dbReference type="SMART" id="SM01231">
    <property type="entry name" value="H-kinase_dim"/>
    <property type="match status" value="1"/>
</dbReference>
<dbReference type="GO" id="GO:0005524">
    <property type="term" value="F:ATP binding"/>
    <property type="evidence" value="ECO:0007669"/>
    <property type="project" value="UniProtKB-KW"/>
</dbReference>
<feature type="domain" description="HPt" evidence="16">
    <location>
        <begin position="1"/>
        <end position="103"/>
    </location>
</feature>
<dbReference type="SUPFAM" id="SSF47226">
    <property type="entry name" value="Histidine-containing phosphotransfer domain, HPT domain"/>
    <property type="match status" value="1"/>
</dbReference>
<evidence type="ECO:0000313" key="17">
    <source>
        <dbReference type="EMBL" id="GAK55821.1"/>
    </source>
</evidence>
<dbReference type="PANTHER" id="PTHR43395:SF10">
    <property type="entry name" value="CHEMOTAXIS PROTEIN CHEA"/>
    <property type="match status" value="1"/>
</dbReference>
<dbReference type="Gene3D" id="2.30.30.40">
    <property type="entry name" value="SH3 Domains"/>
    <property type="match status" value="1"/>
</dbReference>
<feature type="compositionally biased region" description="Polar residues" evidence="13">
    <location>
        <begin position="128"/>
        <end position="142"/>
    </location>
</feature>
<dbReference type="Proteomes" id="UP000030661">
    <property type="component" value="Unassembled WGS sequence"/>
</dbReference>
<evidence type="ECO:0000256" key="8">
    <source>
        <dbReference type="ARBA" id="ARBA00022777"/>
    </source>
</evidence>
<dbReference type="InterPro" id="IPR037006">
    <property type="entry name" value="CheA-like_homodim_sf"/>
</dbReference>
<dbReference type="InterPro" id="IPR004358">
    <property type="entry name" value="Sig_transdc_His_kin-like_C"/>
</dbReference>
<dbReference type="PROSITE" id="PS50894">
    <property type="entry name" value="HPT"/>
    <property type="match status" value="1"/>
</dbReference>
<dbReference type="PROSITE" id="PS50109">
    <property type="entry name" value="HIS_KIN"/>
    <property type="match status" value="1"/>
</dbReference>
<dbReference type="InterPro" id="IPR002545">
    <property type="entry name" value="CheW-lke_dom"/>
</dbReference>
<feature type="modified residue" description="Phosphohistidine" evidence="12">
    <location>
        <position position="46"/>
    </location>
</feature>
<evidence type="ECO:0000259" key="15">
    <source>
        <dbReference type="PROSITE" id="PS50851"/>
    </source>
</evidence>
<dbReference type="InterPro" id="IPR003594">
    <property type="entry name" value="HATPase_dom"/>
</dbReference>
<keyword evidence="5 12" id="KW-0597">Phosphoprotein</keyword>
<feature type="region of interest" description="Disordered" evidence="13">
    <location>
        <begin position="128"/>
        <end position="150"/>
    </location>
</feature>
<dbReference type="FunFam" id="3.30.565.10:FF:000016">
    <property type="entry name" value="Chemotaxis protein CheA, putative"/>
    <property type="match status" value="1"/>
</dbReference>
<feature type="region of interest" description="Disordered" evidence="13">
    <location>
        <begin position="273"/>
        <end position="292"/>
    </location>
</feature>
<feature type="domain" description="CheW-like" evidence="15">
    <location>
        <begin position="585"/>
        <end position="742"/>
    </location>
</feature>
<evidence type="ECO:0000256" key="11">
    <source>
        <dbReference type="ARBA" id="ARBA00035100"/>
    </source>
</evidence>
<dbReference type="STRING" id="1499967.U27_02780"/>
<dbReference type="SUPFAM" id="SSF55874">
    <property type="entry name" value="ATPase domain of HSP90 chaperone/DNA topoisomerase II/histidine kinase"/>
    <property type="match status" value="1"/>
</dbReference>
<evidence type="ECO:0000256" key="4">
    <source>
        <dbReference type="ARBA" id="ARBA00022500"/>
    </source>
</evidence>
<evidence type="ECO:0000256" key="13">
    <source>
        <dbReference type="SAM" id="MobiDB-lite"/>
    </source>
</evidence>
<dbReference type="InterPro" id="IPR036061">
    <property type="entry name" value="CheW-like_dom_sf"/>
</dbReference>
<evidence type="ECO:0000256" key="1">
    <source>
        <dbReference type="ARBA" id="ARBA00000085"/>
    </source>
</evidence>
<dbReference type="InterPro" id="IPR036641">
    <property type="entry name" value="HPT_dom_sf"/>
</dbReference>
<reference evidence="17" key="1">
    <citation type="journal article" date="2015" name="PeerJ">
        <title>First genomic representation of candidate bacterial phylum KSB3 points to enhanced environmental sensing as a trigger of wastewater bulking.</title>
        <authorList>
            <person name="Sekiguchi Y."/>
            <person name="Ohashi A."/>
            <person name="Parks D.H."/>
            <person name="Yamauchi T."/>
            <person name="Tyson G.W."/>
            <person name="Hugenholtz P."/>
        </authorList>
    </citation>
    <scope>NUCLEOTIDE SEQUENCE [LARGE SCALE GENOMIC DNA]</scope>
</reference>
<evidence type="ECO:0000256" key="3">
    <source>
        <dbReference type="ARBA" id="ARBA00021495"/>
    </source>
</evidence>
<comment type="function">
    <text evidence="11">Involved in the transmission of sensory signals from the chemoreceptors to the flagellar motors. CheA is autophosphorylated; it can transfer its phosphate group to either CheB or CheY.</text>
</comment>
<dbReference type="InterPro" id="IPR008207">
    <property type="entry name" value="Sig_transdc_His_kin_Hpt_dom"/>
</dbReference>
<dbReference type="InterPro" id="IPR051315">
    <property type="entry name" value="Bact_Chemotaxis_CheA"/>
</dbReference>
<proteinExistence type="predicted"/>
<dbReference type="Pfam" id="PF02518">
    <property type="entry name" value="HATPase_c"/>
    <property type="match status" value="1"/>
</dbReference>
<gene>
    <name evidence="17" type="ORF">U27_02780</name>
</gene>
<evidence type="ECO:0000256" key="12">
    <source>
        <dbReference type="PROSITE-ProRule" id="PRU00110"/>
    </source>
</evidence>
<dbReference type="EMBL" id="DF820464">
    <property type="protein sequence ID" value="GAK55821.1"/>
    <property type="molecule type" value="Genomic_DNA"/>
</dbReference>
<evidence type="ECO:0000313" key="18">
    <source>
        <dbReference type="Proteomes" id="UP000030661"/>
    </source>
</evidence>
<dbReference type="Pfam" id="PF01627">
    <property type="entry name" value="Hpt"/>
    <property type="match status" value="1"/>
</dbReference>
<dbReference type="Pfam" id="PF02895">
    <property type="entry name" value="H-kinase_dim"/>
    <property type="match status" value="1"/>
</dbReference>
<organism evidence="17">
    <name type="scientific">Vecturithrix granuli</name>
    <dbReference type="NCBI Taxonomy" id="1499967"/>
    <lineage>
        <taxon>Bacteria</taxon>
        <taxon>Candidatus Moduliflexota</taxon>
        <taxon>Candidatus Vecturitrichia</taxon>
        <taxon>Candidatus Vecturitrichales</taxon>
        <taxon>Candidatus Vecturitrichaceae</taxon>
        <taxon>Candidatus Vecturithrix</taxon>
    </lineage>
</organism>
<dbReference type="InterPro" id="IPR036890">
    <property type="entry name" value="HATPase_C_sf"/>
</dbReference>
<keyword evidence="9" id="KW-0067">ATP-binding</keyword>
<accession>A0A081BU16</accession>
<keyword evidence="10" id="KW-0902">Two-component regulatory system</keyword>
<dbReference type="EC" id="2.7.13.3" evidence="2"/>
<dbReference type="CDD" id="cd00731">
    <property type="entry name" value="CheA_reg"/>
    <property type="match status" value="1"/>
</dbReference>
<evidence type="ECO:0000259" key="14">
    <source>
        <dbReference type="PROSITE" id="PS50109"/>
    </source>
</evidence>
<comment type="catalytic activity">
    <reaction evidence="1">
        <text>ATP + protein L-histidine = ADP + protein N-phospho-L-histidine.</text>
        <dbReference type="EC" id="2.7.13.3"/>
    </reaction>
</comment>
<dbReference type="HOGENOM" id="CLU_000650_3_6_0"/>
<keyword evidence="18" id="KW-1185">Reference proteome</keyword>
<dbReference type="PRINTS" id="PR00344">
    <property type="entry name" value="BCTRLSENSOR"/>
</dbReference>
<feature type="domain" description="Histidine kinase" evidence="14">
    <location>
        <begin position="333"/>
        <end position="583"/>
    </location>
</feature>
<dbReference type="InterPro" id="IPR005467">
    <property type="entry name" value="His_kinase_dom"/>
</dbReference>
<keyword evidence="8 17" id="KW-0418">Kinase</keyword>
<dbReference type="SMART" id="SM00387">
    <property type="entry name" value="HATPase_c"/>
    <property type="match status" value="1"/>
</dbReference>
<dbReference type="AlphaFoldDB" id="A0A081BU16"/>
<dbReference type="Gene3D" id="1.20.120.160">
    <property type="entry name" value="HPT domain"/>
    <property type="match status" value="1"/>
</dbReference>
<dbReference type="InterPro" id="IPR004105">
    <property type="entry name" value="CheA-like_dim"/>
</dbReference>
<evidence type="ECO:0000256" key="6">
    <source>
        <dbReference type="ARBA" id="ARBA00022679"/>
    </source>
</evidence>
<dbReference type="SMART" id="SM00260">
    <property type="entry name" value="CheW"/>
    <property type="match status" value="1"/>
</dbReference>
<name>A0A081BU16_VECG1</name>
<dbReference type="PROSITE" id="PS50851">
    <property type="entry name" value="CHEW"/>
    <property type="match status" value="1"/>
</dbReference>
<keyword evidence="6" id="KW-0808">Transferase</keyword>
<dbReference type="SUPFAM" id="SSF47384">
    <property type="entry name" value="Homodimeric domain of signal transducing histidine kinase"/>
    <property type="match status" value="1"/>
</dbReference>
<evidence type="ECO:0000256" key="7">
    <source>
        <dbReference type="ARBA" id="ARBA00022741"/>
    </source>
</evidence>
<feature type="compositionally biased region" description="Pro residues" evidence="13">
    <location>
        <begin position="280"/>
        <end position="289"/>
    </location>
</feature>
<dbReference type="CDD" id="cd16916">
    <property type="entry name" value="HATPase_CheA-like"/>
    <property type="match status" value="1"/>
</dbReference>